<evidence type="ECO:0000313" key="1">
    <source>
        <dbReference type="EMBL" id="KAK3224985.1"/>
    </source>
</evidence>
<evidence type="ECO:0000313" key="2">
    <source>
        <dbReference type="Proteomes" id="UP001281410"/>
    </source>
</evidence>
<sequence length="116" mass="13366">MPLLQSIAAAYSAFPYRLLRARPLGKSFHLDQDSLSTVSQSLSVFLRHRIDLLGPPINQQPQCPIDPPIVDLDPRRSDLRRRCQDRPRLLRVRLKSLSINNDDDVGDVAEVWRLWL</sequence>
<organism evidence="1 2">
    <name type="scientific">Dipteronia sinensis</name>
    <dbReference type="NCBI Taxonomy" id="43782"/>
    <lineage>
        <taxon>Eukaryota</taxon>
        <taxon>Viridiplantae</taxon>
        <taxon>Streptophyta</taxon>
        <taxon>Embryophyta</taxon>
        <taxon>Tracheophyta</taxon>
        <taxon>Spermatophyta</taxon>
        <taxon>Magnoliopsida</taxon>
        <taxon>eudicotyledons</taxon>
        <taxon>Gunneridae</taxon>
        <taxon>Pentapetalae</taxon>
        <taxon>rosids</taxon>
        <taxon>malvids</taxon>
        <taxon>Sapindales</taxon>
        <taxon>Sapindaceae</taxon>
        <taxon>Hippocastanoideae</taxon>
        <taxon>Acereae</taxon>
        <taxon>Dipteronia</taxon>
    </lineage>
</organism>
<comment type="caution">
    <text evidence="1">The sequence shown here is derived from an EMBL/GenBank/DDBJ whole genome shotgun (WGS) entry which is preliminary data.</text>
</comment>
<reference evidence="1" key="1">
    <citation type="journal article" date="2023" name="Plant J.">
        <title>Genome sequences and population genomics provide insights into the demographic history, inbreeding, and mutation load of two 'living fossil' tree species of Dipteronia.</title>
        <authorList>
            <person name="Feng Y."/>
            <person name="Comes H.P."/>
            <person name="Chen J."/>
            <person name="Zhu S."/>
            <person name="Lu R."/>
            <person name="Zhang X."/>
            <person name="Li P."/>
            <person name="Qiu J."/>
            <person name="Olsen K.M."/>
            <person name="Qiu Y."/>
        </authorList>
    </citation>
    <scope>NUCLEOTIDE SEQUENCE</scope>
    <source>
        <strain evidence="1">NBL</strain>
    </source>
</reference>
<accession>A0AAE0AWB6</accession>
<dbReference type="EMBL" id="JANJYJ010000002">
    <property type="protein sequence ID" value="KAK3224985.1"/>
    <property type="molecule type" value="Genomic_DNA"/>
</dbReference>
<name>A0AAE0AWB6_9ROSI</name>
<keyword evidence="2" id="KW-1185">Reference proteome</keyword>
<protein>
    <submittedName>
        <fullName evidence="1">Uncharacterized protein</fullName>
    </submittedName>
</protein>
<gene>
    <name evidence="1" type="ORF">Dsin_004847</name>
</gene>
<proteinExistence type="predicted"/>
<dbReference type="AlphaFoldDB" id="A0AAE0AWB6"/>
<dbReference type="Proteomes" id="UP001281410">
    <property type="component" value="Unassembled WGS sequence"/>
</dbReference>